<dbReference type="GO" id="GO:0010181">
    <property type="term" value="F:FMN binding"/>
    <property type="evidence" value="ECO:0007669"/>
    <property type="project" value="InterPro"/>
</dbReference>
<reference evidence="3" key="1">
    <citation type="journal article" date="2014" name="Int. J. Syst. Evol. Microbiol.">
        <title>Complete genome sequence of Corynebacterium casei LMG S-19264T (=DSM 44701T), isolated from a smear-ripened cheese.</title>
        <authorList>
            <consortium name="US DOE Joint Genome Institute (JGI-PGF)"/>
            <person name="Walter F."/>
            <person name="Albersmeier A."/>
            <person name="Kalinowski J."/>
            <person name="Ruckert C."/>
        </authorList>
    </citation>
    <scope>NUCLEOTIDE SEQUENCE</scope>
    <source>
        <strain evidence="3">CGMCC 4.7306</strain>
    </source>
</reference>
<name>A0A917S2S2_9ACTN</name>
<feature type="domain" description="Flavin reductase like" evidence="2">
    <location>
        <begin position="23"/>
        <end position="167"/>
    </location>
</feature>
<dbReference type="EMBL" id="BMMZ01000002">
    <property type="protein sequence ID" value="GGL53333.1"/>
    <property type="molecule type" value="Genomic_DNA"/>
</dbReference>
<dbReference type="SMART" id="SM00903">
    <property type="entry name" value="Flavin_Reduct"/>
    <property type="match status" value="1"/>
</dbReference>
<reference evidence="3" key="2">
    <citation type="submission" date="2020-09" db="EMBL/GenBank/DDBJ databases">
        <authorList>
            <person name="Sun Q."/>
            <person name="Zhou Y."/>
        </authorList>
    </citation>
    <scope>NUCLEOTIDE SEQUENCE</scope>
    <source>
        <strain evidence="3">CGMCC 4.7306</strain>
    </source>
</reference>
<dbReference type="Gene3D" id="2.30.110.10">
    <property type="entry name" value="Electron Transport, Fmn-binding Protein, Chain A"/>
    <property type="match status" value="1"/>
</dbReference>
<sequence length="175" mass="18797">MIGCCDNQTMTRPLSTEEFDAFIDGLDYPLFVVTTTDGEKRGGCLVGFATQTSIDPPRLLICLSEANHTRRVAAGATVLAVHVMGSDDHAAAELFGGTTGDEVDKFARVRWHPGPDGVPLLDDLPRRMVGGILKPLPLGDHVGFLLEPIAEEVEEGETDILTLHDIDDVEPGHPA</sequence>
<dbReference type="InterPro" id="IPR002563">
    <property type="entry name" value="Flavin_Rdtase-like_dom"/>
</dbReference>
<evidence type="ECO:0000256" key="1">
    <source>
        <dbReference type="ARBA" id="ARBA00023002"/>
    </source>
</evidence>
<evidence type="ECO:0000313" key="3">
    <source>
        <dbReference type="EMBL" id="GGL53333.1"/>
    </source>
</evidence>
<dbReference type="PANTHER" id="PTHR30466:SF15">
    <property type="entry name" value="POSSIBLE OXIDOREDUCTASE"/>
    <property type="match status" value="1"/>
</dbReference>
<keyword evidence="1" id="KW-0560">Oxidoreductase</keyword>
<comment type="caution">
    <text evidence="3">The sequence shown here is derived from an EMBL/GenBank/DDBJ whole genome shotgun (WGS) entry which is preliminary data.</text>
</comment>
<proteinExistence type="predicted"/>
<protein>
    <submittedName>
        <fullName evidence="3">Oxidoreductase</fullName>
    </submittedName>
</protein>
<dbReference type="SUPFAM" id="SSF50475">
    <property type="entry name" value="FMN-binding split barrel"/>
    <property type="match status" value="1"/>
</dbReference>
<dbReference type="InterPro" id="IPR050268">
    <property type="entry name" value="NADH-dep_flavin_reductase"/>
</dbReference>
<dbReference type="AlphaFoldDB" id="A0A917S2S2"/>
<dbReference type="Pfam" id="PF01613">
    <property type="entry name" value="Flavin_Reduct"/>
    <property type="match status" value="1"/>
</dbReference>
<dbReference type="Proteomes" id="UP000613840">
    <property type="component" value="Unassembled WGS sequence"/>
</dbReference>
<accession>A0A917S2S2</accession>
<evidence type="ECO:0000259" key="2">
    <source>
        <dbReference type="SMART" id="SM00903"/>
    </source>
</evidence>
<dbReference type="PANTHER" id="PTHR30466">
    <property type="entry name" value="FLAVIN REDUCTASE"/>
    <property type="match status" value="1"/>
</dbReference>
<keyword evidence="4" id="KW-1185">Reference proteome</keyword>
<dbReference type="InterPro" id="IPR012349">
    <property type="entry name" value="Split_barrel_FMN-bd"/>
</dbReference>
<evidence type="ECO:0000313" key="4">
    <source>
        <dbReference type="Proteomes" id="UP000613840"/>
    </source>
</evidence>
<gene>
    <name evidence="3" type="ORF">GCM10011575_09680</name>
</gene>
<organism evidence="3 4">
    <name type="scientific">Microlunatus endophyticus</name>
    <dbReference type="NCBI Taxonomy" id="1716077"/>
    <lineage>
        <taxon>Bacteria</taxon>
        <taxon>Bacillati</taxon>
        <taxon>Actinomycetota</taxon>
        <taxon>Actinomycetes</taxon>
        <taxon>Propionibacteriales</taxon>
        <taxon>Propionibacteriaceae</taxon>
        <taxon>Microlunatus</taxon>
    </lineage>
</organism>
<dbReference type="GO" id="GO:0042602">
    <property type="term" value="F:riboflavin reductase (NADPH) activity"/>
    <property type="evidence" value="ECO:0007669"/>
    <property type="project" value="TreeGrafter"/>
</dbReference>